<dbReference type="RefSeq" id="WP_232176632.1">
    <property type="nucleotide sequence ID" value="NZ_JAJPWV010000002.1"/>
</dbReference>
<feature type="signal peptide" evidence="1">
    <location>
        <begin position="1"/>
        <end position="20"/>
    </location>
</feature>
<evidence type="ECO:0000313" key="3">
    <source>
        <dbReference type="Proteomes" id="UP001199919"/>
    </source>
</evidence>
<protein>
    <submittedName>
        <fullName evidence="2">RraA family protein</fullName>
    </submittedName>
</protein>
<accession>A0ABS8U1U3</accession>
<dbReference type="Proteomes" id="UP001199919">
    <property type="component" value="Unassembled WGS sequence"/>
</dbReference>
<dbReference type="SUPFAM" id="SSF89562">
    <property type="entry name" value="RraA-like"/>
    <property type="match status" value="1"/>
</dbReference>
<evidence type="ECO:0000313" key="2">
    <source>
        <dbReference type="EMBL" id="MCD8740232.1"/>
    </source>
</evidence>
<comment type="caution">
    <text evidence="2">The sequence shown here is derived from an EMBL/GenBank/DDBJ whole genome shotgun (WGS) entry which is preliminary data.</text>
</comment>
<keyword evidence="1" id="KW-0732">Signal</keyword>
<reference evidence="2 3" key="1">
    <citation type="submission" date="2021-12" db="EMBL/GenBank/DDBJ databases">
        <title>Mucilaginibacter roseus genome.</title>
        <authorList>
            <person name="Ferreira J.R."/>
            <person name="Newman J.D."/>
        </authorList>
    </citation>
    <scope>NUCLEOTIDE SEQUENCE [LARGE SCALE GENOMIC DNA]</scope>
    <source>
        <strain evidence="2 3">LMG 28454</strain>
    </source>
</reference>
<organism evidence="2 3">
    <name type="scientific">Mucilaginibacter roseus</name>
    <dbReference type="NCBI Taxonomy" id="1528868"/>
    <lineage>
        <taxon>Bacteria</taxon>
        <taxon>Pseudomonadati</taxon>
        <taxon>Bacteroidota</taxon>
        <taxon>Sphingobacteriia</taxon>
        <taxon>Sphingobacteriales</taxon>
        <taxon>Sphingobacteriaceae</taxon>
        <taxon>Mucilaginibacter</taxon>
    </lineage>
</organism>
<dbReference type="EMBL" id="JAJPWV010000002">
    <property type="protein sequence ID" value="MCD8740232.1"/>
    <property type="molecule type" value="Genomic_DNA"/>
</dbReference>
<proteinExistence type="predicted"/>
<name>A0ABS8U1U3_9SPHI</name>
<feature type="chain" id="PRO_5047488945" evidence="1">
    <location>
        <begin position="21"/>
        <end position="308"/>
    </location>
</feature>
<dbReference type="InterPro" id="IPR036704">
    <property type="entry name" value="RraA/RraA-like_sf"/>
</dbReference>
<dbReference type="InterPro" id="IPR005493">
    <property type="entry name" value="RraA/RraA-like"/>
</dbReference>
<gene>
    <name evidence="2" type="ORF">LT679_06420</name>
</gene>
<evidence type="ECO:0000256" key="1">
    <source>
        <dbReference type="SAM" id="SignalP"/>
    </source>
</evidence>
<dbReference type="Gene3D" id="3.50.30.40">
    <property type="entry name" value="Ribonuclease E inhibitor RraA/RraA-like"/>
    <property type="match status" value="1"/>
</dbReference>
<dbReference type="Pfam" id="PF03737">
    <property type="entry name" value="RraA-like"/>
    <property type="match status" value="1"/>
</dbReference>
<keyword evidence="3" id="KW-1185">Reference proteome</keyword>
<sequence length="308" mass="34413">MKNKIIILAALLLAALHLQAQQVTLTPDQIKLLTADWKGERTPDGRPRVADDVLERFKNVGIEDVWGFLRGKGYQNQFEGDWMILHPDSVMVGRAVTAQYMPLRPDVDKAIKDKGKAEGRVGPTNSWPIDVLKNGDIYVADGFNKVVDGTLIGDNLGNSIYAKTKRGVVFYGSVRDLEGLNEIKGFNGWIKAVDPSYLQQVMLAGINVPVRIGRATVLPGDVVLAKRGGTLFIPASLAEEAVITAEFIVLRDEYGHQRLREGKYTPGQIDSQWTDEIKNDFIKWLNSYPGKLPMTRKQLDDYMKNSTW</sequence>